<accession>A0ACD0P3U6</accession>
<name>A0ACD0P3U6_9BASI</name>
<gene>
    <name evidence="1" type="ORF">IE53DRAFT_260626</name>
</gene>
<evidence type="ECO:0000313" key="1">
    <source>
        <dbReference type="EMBL" id="PWN52677.1"/>
    </source>
</evidence>
<protein>
    <submittedName>
        <fullName evidence="1">Uncharacterized protein</fullName>
    </submittedName>
</protein>
<dbReference type="Proteomes" id="UP000245626">
    <property type="component" value="Unassembled WGS sequence"/>
</dbReference>
<keyword evidence="2" id="KW-1185">Reference proteome</keyword>
<dbReference type="EMBL" id="KZ819763">
    <property type="protein sequence ID" value="PWN52677.1"/>
    <property type="molecule type" value="Genomic_DNA"/>
</dbReference>
<reference evidence="1 2" key="1">
    <citation type="journal article" date="2018" name="Mol. Biol. Evol.">
        <title>Broad Genomic Sampling Reveals a Smut Pathogenic Ancestry of the Fungal Clade Ustilaginomycotina.</title>
        <authorList>
            <person name="Kijpornyongpan T."/>
            <person name="Mondo S.J."/>
            <person name="Barry K."/>
            <person name="Sandor L."/>
            <person name="Lee J."/>
            <person name="Lipzen A."/>
            <person name="Pangilinan J."/>
            <person name="LaButti K."/>
            <person name="Hainaut M."/>
            <person name="Henrissat B."/>
            <person name="Grigoriev I.V."/>
            <person name="Spatafora J.W."/>
            <person name="Aime M.C."/>
        </authorList>
    </citation>
    <scope>NUCLEOTIDE SEQUENCE [LARGE SCALE GENOMIC DNA]</scope>
    <source>
        <strain evidence="1 2">SA 807</strain>
    </source>
</reference>
<proteinExistence type="predicted"/>
<sequence length="172" mass="18511">MVHLSWKAPLASQQVSQRPARGRRNEGHLPPFSQGMEALSPPLNLFFLAGLARSKKSAGGTASGQPGWRSDNEEGEVLFSPRGGGHISATRLLFYEAWPFGLHARHTMKNGKCDAMGRWKGGKGQSSQGGKGHSSQGALVAGIPSRPGLYHIYRWILADSPSPSDRPFPDVA</sequence>
<evidence type="ECO:0000313" key="2">
    <source>
        <dbReference type="Proteomes" id="UP000245626"/>
    </source>
</evidence>
<organism evidence="1 2">
    <name type="scientific">Violaceomyces palustris</name>
    <dbReference type="NCBI Taxonomy" id="1673888"/>
    <lineage>
        <taxon>Eukaryota</taxon>
        <taxon>Fungi</taxon>
        <taxon>Dikarya</taxon>
        <taxon>Basidiomycota</taxon>
        <taxon>Ustilaginomycotina</taxon>
        <taxon>Ustilaginomycetes</taxon>
        <taxon>Violaceomycetales</taxon>
        <taxon>Violaceomycetaceae</taxon>
        <taxon>Violaceomyces</taxon>
    </lineage>
</organism>